<dbReference type="GO" id="GO:0005739">
    <property type="term" value="C:mitochondrion"/>
    <property type="evidence" value="ECO:0007669"/>
    <property type="project" value="TreeGrafter"/>
</dbReference>
<dbReference type="STRING" id="2018661.A0A2A2JVA9"/>
<dbReference type="InterPro" id="IPR023468">
    <property type="entry name" value="Riboflavin_kinase"/>
</dbReference>
<evidence type="ECO:0000256" key="1">
    <source>
        <dbReference type="ARBA" id="ARBA00005201"/>
    </source>
</evidence>
<dbReference type="GO" id="GO:0009398">
    <property type="term" value="P:FMN biosynthetic process"/>
    <property type="evidence" value="ECO:0007669"/>
    <property type="project" value="UniProtKB-UniPathway"/>
</dbReference>
<dbReference type="AlphaFoldDB" id="A0A2A2JVA9"/>
<dbReference type="InterPro" id="IPR015865">
    <property type="entry name" value="Riboflavin_kinase_bac/euk"/>
</dbReference>
<keyword evidence="6" id="KW-0547">Nucleotide-binding</keyword>
<evidence type="ECO:0000313" key="10">
    <source>
        <dbReference type="EMBL" id="PAV65625.1"/>
    </source>
</evidence>
<dbReference type="SUPFAM" id="SSF82114">
    <property type="entry name" value="Riboflavin kinase-like"/>
    <property type="match status" value="1"/>
</dbReference>
<comment type="caution">
    <text evidence="10">The sequence shown here is derived from an EMBL/GenBank/DDBJ whole genome shotgun (WGS) entry which is preliminary data.</text>
</comment>
<keyword evidence="3" id="KW-0285">Flavoprotein</keyword>
<protein>
    <recommendedName>
        <fullName evidence="2">riboflavin kinase</fullName>
        <ecNumber evidence="2">2.7.1.26</ecNumber>
    </recommendedName>
</protein>
<name>A0A2A2JVA9_9BILA</name>
<evidence type="ECO:0000259" key="9">
    <source>
        <dbReference type="SMART" id="SM00904"/>
    </source>
</evidence>
<organism evidence="10 11">
    <name type="scientific">Diploscapter pachys</name>
    <dbReference type="NCBI Taxonomy" id="2018661"/>
    <lineage>
        <taxon>Eukaryota</taxon>
        <taxon>Metazoa</taxon>
        <taxon>Ecdysozoa</taxon>
        <taxon>Nematoda</taxon>
        <taxon>Chromadorea</taxon>
        <taxon>Rhabditida</taxon>
        <taxon>Rhabditina</taxon>
        <taxon>Rhabditomorpha</taxon>
        <taxon>Rhabditoidea</taxon>
        <taxon>Rhabditidae</taxon>
        <taxon>Diploscapter</taxon>
    </lineage>
</organism>
<evidence type="ECO:0000256" key="4">
    <source>
        <dbReference type="ARBA" id="ARBA00022643"/>
    </source>
</evidence>
<dbReference type="GO" id="GO:0005524">
    <property type="term" value="F:ATP binding"/>
    <property type="evidence" value="ECO:0007669"/>
    <property type="project" value="UniProtKB-KW"/>
</dbReference>
<dbReference type="Gene3D" id="2.40.30.30">
    <property type="entry name" value="Riboflavin kinase-like"/>
    <property type="match status" value="1"/>
</dbReference>
<evidence type="ECO:0000256" key="7">
    <source>
        <dbReference type="ARBA" id="ARBA00022840"/>
    </source>
</evidence>
<reference evidence="10 11" key="1">
    <citation type="journal article" date="2017" name="Curr. Biol.">
        <title>Genome architecture and evolution of a unichromosomal asexual nematode.</title>
        <authorList>
            <person name="Fradin H."/>
            <person name="Zegar C."/>
            <person name="Gutwein M."/>
            <person name="Lucas J."/>
            <person name="Kovtun M."/>
            <person name="Corcoran D."/>
            <person name="Baugh L.R."/>
            <person name="Kiontke K."/>
            <person name="Gunsalus K."/>
            <person name="Fitch D.H."/>
            <person name="Piano F."/>
        </authorList>
    </citation>
    <scope>NUCLEOTIDE SEQUENCE [LARGE SCALE GENOMIC DNA]</scope>
    <source>
        <strain evidence="10">PF1309</strain>
    </source>
</reference>
<comment type="pathway">
    <text evidence="1">Cofactor biosynthesis; FMN biosynthesis; FMN from riboflavin (ATP route): step 1/1.</text>
</comment>
<evidence type="ECO:0000313" key="11">
    <source>
        <dbReference type="Proteomes" id="UP000218231"/>
    </source>
</evidence>
<keyword evidence="11" id="KW-1185">Reference proteome</keyword>
<dbReference type="SMART" id="SM00904">
    <property type="entry name" value="Flavokinase"/>
    <property type="match status" value="1"/>
</dbReference>
<dbReference type="GO" id="GO:0008531">
    <property type="term" value="F:riboflavin kinase activity"/>
    <property type="evidence" value="ECO:0007669"/>
    <property type="project" value="UniProtKB-EC"/>
</dbReference>
<feature type="domain" description="Riboflavin kinase" evidence="9">
    <location>
        <begin position="14"/>
        <end position="148"/>
    </location>
</feature>
<dbReference type="OrthoDB" id="276388at2759"/>
<accession>A0A2A2JVA9</accession>
<dbReference type="Pfam" id="PF01687">
    <property type="entry name" value="Flavokinase"/>
    <property type="match status" value="1"/>
</dbReference>
<dbReference type="EMBL" id="LIAE01010201">
    <property type="protein sequence ID" value="PAV65625.1"/>
    <property type="molecule type" value="Genomic_DNA"/>
</dbReference>
<evidence type="ECO:0000256" key="6">
    <source>
        <dbReference type="ARBA" id="ARBA00022741"/>
    </source>
</evidence>
<keyword evidence="4" id="KW-0288">FMN</keyword>
<feature type="region of interest" description="Disordered" evidence="8">
    <location>
        <begin position="145"/>
        <end position="170"/>
    </location>
</feature>
<keyword evidence="5" id="KW-0808">Transferase</keyword>
<dbReference type="PANTHER" id="PTHR22749">
    <property type="entry name" value="RIBOFLAVIN KINASE/FMN ADENYLYLTRANSFERASE"/>
    <property type="match status" value="1"/>
</dbReference>
<dbReference type="GO" id="GO:0009231">
    <property type="term" value="P:riboflavin biosynthetic process"/>
    <property type="evidence" value="ECO:0007669"/>
    <property type="project" value="InterPro"/>
</dbReference>
<evidence type="ECO:0000256" key="8">
    <source>
        <dbReference type="SAM" id="MobiDB-lite"/>
    </source>
</evidence>
<feature type="compositionally biased region" description="Basic and acidic residues" evidence="8">
    <location>
        <begin position="145"/>
        <end position="157"/>
    </location>
</feature>
<dbReference type="EC" id="2.7.1.26" evidence="2"/>
<evidence type="ECO:0000256" key="2">
    <source>
        <dbReference type="ARBA" id="ARBA00012105"/>
    </source>
</evidence>
<dbReference type="Proteomes" id="UP000218231">
    <property type="component" value="Unassembled WGS sequence"/>
</dbReference>
<sequence>MQPPGEIQLQFKQVLPYFFRGKVVSGFGRGGKQLNCPTANLDDATVSALPPQLTTGVFYGLARITNGDSPNYQKPYSMVMSIGWNPQFDGKQKTMEVHILHKFNGDFYGAQIEGLICGFVREMKSFKSLEDLITAIEADKQFTEKEMNSRNDKDELVKQYFDGTNSPAKL</sequence>
<gene>
    <name evidence="10" type="ORF">WR25_12317</name>
</gene>
<proteinExistence type="predicted"/>
<dbReference type="PANTHER" id="PTHR22749:SF6">
    <property type="entry name" value="RIBOFLAVIN KINASE"/>
    <property type="match status" value="1"/>
</dbReference>
<evidence type="ECO:0000256" key="3">
    <source>
        <dbReference type="ARBA" id="ARBA00022630"/>
    </source>
</evidence>
<dbReference type="UniPathway" id="UPA00276">
    <property type="reaction ID" value="UER00406"/>
</dbReference>
<dbReference type="InterPro" id="IPR023465">
    <property type="entry name" value="Riboflavin_kinase_dom_sf"/>
</dbReference>
<keyword evidence="7" id="KW-0067">ATP-binding</keyword>
<evidence type="ECO:0000256" key="5">
    <source>
        <dbReference type="ARBA" id="ARBA00022679"/>
    </source>
</evidence>